<feature type="domain" description="Imelysin-like" evidence="5">
    <location>
        <begin position="157"/>
        <end position="387"/>
    </location>
</feature>
<dbReference type="Gene3D" id="2.60.40.420">
    <property type="entry name" value="Cupredoxins - blue copper proteins"/>
    <property type="match status" value="1"/>
</dbReference>
<dbReference type="EMBL" id="CP000230">
    <property type="protein sequence ID" value="ABC23395.1"/>
    <property type="molecule type" value="Genomic_DNA"/>
</dbReference>
<dbReference type="GO" id="GO:0042597">
    <property type="term" value="C:periplasmic space"/>
    <property type="evidence" value="ECO:0007669"/>
    <property type="project" value="UniProtKB-SubCell"/>
</dbReference>
<proteinExistence type="inferred from homology"/>
<evidence type="ECO:0000259" key="6">
    <source>
        <dbReference type="Pfam" id="PF13473"/>
    </source>
</evidence>
<keyword evidence="4" id="KW-1133">Transmembrane helix</keyword>
<sequence>MSSPQQHGDGGPPPRLMIYAVIAAGALAVAGGVAFYYASQTAKRPTEAGAIAVSVGDKACTPMDITVPAGRSVFMITNASNRPIEWEILDGVMVVEERENIAPGFKSQLAARLKPGVYDITCGLLSNPRGTLTVTASAHSEAEKAKPPLKAFIGPLSEYKVYLSLQSAALVTRTEALAAAIGAGDLDTAKGAYAEARLAYRHIETVSGRIADLENAIDPLAAYLAGQENDPGFIGFHRIEQGLWTARSTEGLKPVADALATAVLALKDRLRGLKLEPSDLADGAVREARRLAEGPVPSGDSLYAGDDLVEFAAAVDGLEKPVSLLMPLVGEASPETAEAITRAFADTRAAIARLAGPSAPPSYPSVAAGERKALAASFTALAEAIAKVNPTLGLE</sequence>
<dbReference type="InterPro" id="IPR034981">
    <property type="entry name" value="Imelysin-like_EfeO/Algp7"/>
</dbReference>
<name>Q2RR50_RHORT</name>
<keyword evidence="4" id="KW-0472">Membrane</keyword>
<dbReference type="Pfam" id="PF13473">
    <property type="entry name" value="Cupredoxin_1"/>
    <property type="match status" value="1"/>
</dbReference>
<evidence type="ECO:0000313" key="7">
    <source>
        <dbReference type="EMBL" id="ABC23395.1"/>
    </source>
</evidence>
<feature type="domain" description="EfeO-type cupredoxin-like" evidence="6">
    <location>
        <begin position="29"/>
        <end position="134"/>
    </location>
</feature>
<keyword evidence="4" id="KW-0812">Transmembrane</keyword>
<evidence type="ECO:0000256" key="4">
    <source>
        <dbReference type="SAM" id="Phobius"/>
    </source>
</evidence>
<evidence type="ECO:0000256" key="2">
    <source>
        <dbReference type="ARBA" id="ARBA00005989"/>
    </source>
</evidence>
<dbReference type="RefSeq" id="WP_011390348.1">
    <property type="nucleotide sequence ID" value="NC_007643.1"/>
</dbReference>
<keyword evidence="8" id="KW-1185">Reference proteome</keyword>
<evidence type="ECO:0000313" key="8">
    <source>
        <dbReference type="Proteomes" id="UP000001929"/>
    </source>
</evidence>
<dbReference type="AlphaFoldDB" id="Q2RR50"/>
<dbReference type="NCBIfam" id="NF041757">
    <property type="entry name" value="EfeO"/>
    <property type="match status" value="1"/>
</dbReference>
<evidence type="ECO:0000256" key="3">
    <source>
        <dbReference type="ARBA" id="ARBA00022729"/>
    </source>
</evidence>
<comment type="subcellular location">
    <subcellularLocation>
        <location evidence="1">Periplasm</location>
    </subcellularLocation>
</comment>
<dbReference type="InterPro" id="IPR053377">
    <property type="entry name" value="Iron_uptake_EfeM/EfeO"/>
</dbReference>
<organism evidence="7 8">
    <name type="scientific">Rhodospirillum rubrum (strain ATCC 11170 / ATH 1.1.1 / DSM 467 / LMG 4362 / NCIMB 8255 / S1)</name>
    <dbReference type="NCBI Taxonomy" id="269796"/>
    <lineage>
        <taxon>Bacteria</taxon>
        <taxon>Pseudomonadati</taxon>
        <taxon>Pseudomonadota</taxon>
        <taxon>Alphaproteobacteria</taxon>
        <taxon>Rhodospirillales</taxon>
        <taxon>Rhodospirillaceae</taxon>
        <taxon>Rhodospirillum</taxon>
    </lineage>
</organism>
<dbReference type="PATRIC" id="fig|269796.9.peg.2707"/>
<dbReference type="InterPro" id="IPR018976">
    <property type="entry name" value="Imelysin-like"/>
</dbReference>
<accession>Q2RR50</accession>
<dbReference type="CDD" id="cd14656">
    <property type="entry name" value="Imelysin-like_EfeO"/>
    <property type="match status" value="1"/>
</dbReference>
<dbReference type="Gene3D" id="1.20.1420.20">
    <property type="entry name" value="M75 peptidase, HXXE motif"/>
    <property type="match status" value="1"/>
</dbReference>
<dbReference type="PANTHER" id="PTHR39192">
    <property type="entry name" value="IRON UPTAKE SYSTEM COMPONENT EFEO"/>
    <property type="match status" value="1"/>
</dbReference>
<dbReference type="InterPro" id="IPR038352">
    <property type="entry name" value="Imelysin_sf"/>
</dbReference>
<dbReference type="Pfam" id="PF09375">
    <property type="entry name" value="Peptidase_M75"/>
    <property type="match status" value="1"/>
</dbReference>
<gene>
    <name evidence="7" type="ordered locus">Rru_A2598</name>
</gene>
<dbReference type="InterPro" id="IPR008972">
    <property type="entry name" value="Cupredoxin"/>
</dbReference>
<dbReference type="EnsemblBacteria" id="ABC23395">
    <property type="protein sequence ID" value="ABC23395"/>
    <property type="gene ID" value="Rru_A2598"/>
</dbReference>
<keyword evidence="3" id="KW-0732">Signal</keyword>
<evidence type="ECO:0000259" key="5">
    <source>
        <dbReference type="Pfam" id="PF09375"/>
    </source>
</evidence>
<dbReference type="InterPro" id="IPR028096">
    <property type="entry name" value="EfeO_Cupredoxin"/>
</dbReference>
<evidence type="ECO:0000256" key="1">
    <source>
        <dbReference type="ARBA" id="ARBA00004418"/>
    </source>
</evidence>
<dbReference type="PhylomeDB" id="Q2RR50"/>
<dbReference type="eggNOG" id="COG2822">
    <property type="taxonomic scope" value="Bacteria"/>
</dbReference>
<dbReference type="Proteomes" id="UP000001929">
    <property type="component" value="Chromosome"/>
</dbReference>
<protein>
    <submittedName>
        <fullName evidence="7">Uncharacterized protein</fullName>
    </submittedName>
</protein>
<dbReference type="InterPro" id="IPR050894">
    <property type="entry name" value="EfeM/EfeO_iron_uptake"/>
</dbReference>
<reference evidence="7 8" key="1">
    <citation type="journal article" date="2011" name="Stand. Genomic Sci.">
        <title>Complete genome sequence of Rhodospirillum rubrum type strain (S1).</title>
        <authorList>
            <person name="Munk A.C."/>
            <person name="Copeland A."/>
            <person name="Lucas S."/>
            <person name="Lapidus A."/>
            <person name="Del Rio T.G."/>
            <person name="Barry K."/>
            <person name="Detter J.C."/>
            <person name="Hammon N."/>
            <person name="Israni S."/>
            <person name="Pitluck S."/>
            <person name="Brettin T."/>
            <person name="Bruce D."/>
            <person name="Han C."/>
            <person name="Tapia R."/>
            <person name="Gilna P."/>
            <person name="Schmutz J."/>
            <person name="Larimer F."/>
            <person name="Land M."/>
            <person name="Kyrpides N.C."/>
            <person name="Mavromatis K."/>
            <person name="Richardson P."/>
            <person name="Rohde M."/>
            <person name="Goker M."/>
            <person name="Klenk H.P."/>
            <person name="Zhang Y."/>
            <person name="Roberts G.P."/>
            <person name="Reslewic S."/>
            <person name="Schwartz D.C."/>
        </authorList>
    </citation>
    <scope>NUCLEOTIDE SEQUENCE [LARGE SCALE GENOMIC DNA]</scope>
    <source>
        <strain evidence="8">ATCC 11170 / ATH 1.1.1 / DSM 467 / LMG 4362 / NCIMB 8255 / S1</strain>
    </source>
</reference>
<feature type="transmembrane region" description="Helical" evidence="4">
    <location>
        <begin position="16"/>
        <end position="38"/>
    </location>
</feature>
<dbReference type="STRING" id="269796.Rru_A2598"/>
<dbReference type="NCBIfam" id="NF007697">
    <property type="entry name" value="PRK10378.1"/>
    <property type="match status" value="1"/>
</dbReference>
<dbReference type="HOGENOM" id="CLU_050342_2_1_5"/>
<dbReference type="KEGG" id="rru:Rru_A2598"/>
<comment type="similarity">
    <text evidence="2">Belongs to the EfeM/EfeO family.</text>
</comment>
<dbReference type="PANTHER" id="PTHR39192:SF1">
    <property type="entry name" value="IRON UPTAKE SYSTEM COMPONENT EFEO"/>
    <property type="match status" value="1"/>
</dbReference>